<evidence type="ECO:0000256" key="6">
    <source>
        <dbReference type="SAM" id="Phobius"/>
    </source>
</evidence>
<accession>A0A7M1SRT0</accession>
<dbReference type="GO" id="GO:0016020">
    <property type="term" value="C:membrane"/>
    <property type="evidence" value="ECO:0007669"/>
    <property type="project" value="UniProtKB-SubCell"/>
</dbReference>
<evidence type="ECO:0000259" key="7">
    <source>
        <dbReference type="Pfam" id="PF13515"/>
    </source>
</evidence>
<feature type="transmembrane region" description="Helical" evidence="6">
    <location>
        <begin position="120"/>
        <end position="136"/>
    </location>
</feature>
<dbReference type="InterPro" id="IPR049453">
    <property type="entry name" value="Memb_transporter_dom"/>
</dbReference>
<dbReference type="Pfam" id="PF13515">
    <property type="entry name" value="FUSC_2"/>
    <property type="match status" value="1"/>
</dbReference>
<dbReference type="EMBL" id="CP063169">
    <property type="protein sequence ID" value="QOR70161.1"/>
    <property type="molecule type" value="Genomic_DNA"/>
</dbReference>
<dbReference type="Proteomes" id="UP000593758">
    <property type="component" value="Chromosome"/>
</dbReference>
<evidence type="ECO:0000256" key="3">
    <source>
        <dbReference type="ARBA" id="ARBA00022989"/>
    </source>
</evidence>
<proteinExistence type="predicted"/>
<feature type="domain" description="Integral membrane bound transporter" evidence="7">
    <location>
        <begin position="59"/>
        <end position="181"/>
    </location>
</feature>
<evidence type="ECO:0000313" key="9">
    <source>
        <dbReference type="Proteomes" id="UP000593758"/>
    </source>
</evidence>
<feature type="transmembrane region" description="Helical" evidence="6">
    <location>
        <begin position="168"/>
        <end position="187"/>
    </location>
</feature>
<reference evidence="8" key="1">
    <citation type="submission" date="2020-10" db="EMBL/GenBank/DDBJ databases">
        <title>Haloactinobacterium sp. RN3S43, a bacterium isolated from saline soil.</title>
        <authorList>
            <person name="Sun J.-Q."/>
        </authorList>
    </citation>
    <scope>NUCLEOTIDE SEQUENCE [LARGE SCALE GENOMIC DNA]</scope>
    <source>
        <strain evidence="8">RN3S43</strain>
    </source>
</reference>
<feature type="transmembrane region" description="Helical" evidence="6">
    <location>
        <begin position="143"/>
        <end position="162"/>
    </location>
</feature>
<gene>
    <name evidence="8" type="ORF">IM660_16290</name>
</gene>
<evidence type="ECO:0000256" key="1">
    <source>
        <dbReference type="ARBA" id="ARBA00004141"/>
    </source>
</evidence>
<keyword evidence="9" id="KW-1185">Reference proteome</keyword>
<keyword evidence="2 6" id="KW-0812">Transmembrane</keyword>
<evidence type="ECO:0000256" key="4">
    <source>
        <dbReference type="ARBA" id="ARBA00023136"/>
    </source>
</evidence>
<feature type="region of interest" description="Disordered" evidence="5">
    <location>
        <begin position="1"/>
        <end position="20"/>
    </location>
</feature>
<comment type="subcellular location">
    <subcellularLocation>
        <location evidence="1">Membrane</location>
        <topology evidence="1">Multi-pass membrane protein</topology>
    </subcellularLocation>
</comment>
<evidence type="ECO:0000313" key="8">
    <source>
        <dbReference type="EMBL" id="QOR70161.1"/>
    </source>
</evidence>
<dbReference type="AlphaFoldDB" id="A0A7M1SRT0"/>
<keyword evidence="3 6" id="KW-1133">Transmembrane helix</keyword>
<feature type="transmembrane region" description="Helical" evidence="6">
    <location>
        <begin position="46"/>
        <end position="65"/>
    </location>
</feature>
<protein>
    <submittedName>
        <fullName evidence="8">FUSC family protein</fullName>
    </submittedName>
</protein>
<dbReference type="RefSeq" id="WP_193496851.1">
    <property type="nucleotide sequence ID" value="NZ_CP063169.1"/>
</dbReference>
<evidence type="ECO:0000256" key="2">
    <source>
        <dbReference type="ARBA" id="ARBA00022692"/>
    </source>
</evidence>
<organism evidence="8 9">
    <name type="scientific">Ruania alkalisoli</name>
    <dbReference type="NCBI Taxonomy" id="2779775"/>
    <lineage>
        <taxon>Bacteria</taxon>
        <taxon>Bacillati</taxon>
        <taxon>Actinomycetota</taxon>
        <taxon>Actinomycetes</taxon>
        <taxon>Micrococcales</taxon>
        <taxon>Ruaniaceae</taxon>
        <taxon>Ruania</taxon>
    </lineage>
</organism>
<sequence length="395" mass="41750">MPAGPSSPDSHNGPRPPVRSRGRLRAARAALSGRLRRGWRRLRGDAWPIVTGALAAGAAYGIAHWVVGHEIPIFAAIAAWVSLGFSADRRPRKVAELALGVTVGVAAGEVVGAVIGSGPVQIFVVLAAAVAVARLIDGAAMLAMQAGVQSVVVIALPPTLGGDGIGRWLDALIGGALALLVASLLPIDVRRRARNLASSGLTEVSLTLADVARGIRTGDEERVDDALTRARGSQGVIDEWSTLVRDALAATRFTPSRLRHDADLLRLQRAATLCDRAMRNTRVITRRAWTAAQEMTEQERLARLLATLSQSAADLAFALGSGSEPSGLRHQLLAVAAELDPPTFTGWRAQTLVVLMRSLVVDLLEMTGMSAEQARRALAEIGPDVEDDRPPRLTG</sequence>
<keyword evidence="4 6" id="KW-0472">Membrane</keyword>
<dbReference type="KEGG" id="halt:IM660_16290"/>
<evidence type="ECO:0000256" key="5">
    <source>
        <dbReference type="SAM" id="MobiDB-lite"/>
    </source>
</evidence>
<name>A0A7M1SRT0_9MICO</name>